<proteinExistence type="predicted"/>
<keyword evidence="1" id="KW-1133">Transmembrane helix</keyword>
<protein>
    <submittedName>
        <fullName evidence="2">Uncharacterized protein</fullName>
    </submittedName>
</protein>
<name>A0A921FVT4_SPOPS</name>
<evidence type="ECO:0000256" key="1">
    <source>
        <dbReference type="SAM" id="Phobius"/>
    </source>
</evidence>
<dbReference type="SUPFAM" id="SSF88946">
    <property type="entry name" value="Sigma2 domain of RNA polymerase sigma factors"/>
    <property type="match status" value="1"/>
</dbReference>
<evidence type="ECO:0000313" key="3">
    <source>
        <dbReference type="Proteomes" id="UP000698173"/>
    </source>
</evidence>
<reference evidence="2" key="2">
    <citation type="submission" date="2021-09" db="EMBL/GenBank/DDBJ databases">
        <authorList>
            <person name="Gilroy R."/>
        </authorList>
    </citation>
    <scope>NUCLEOTIDE SEQUENCE</scope>
    <source>
        <strain evidence="2">CHK171-7178</strain>
    </source>
</reference>
<gene>
    <name evidence="2" type="ORF">K8V56_02415</name>
</gene>
<comment type="caution">
    <text evidence="2">The sequence shown here is derived from an EMBL/GenBank/DDBJ whole genome shotgun (WGS) entry which is preliminary data.</text>
</comment>
<dbReference type="InterPro" id="IPR013325">
    <property type="entry name" value="RNA_pol_sigma_r2"/>
</dbReference>
<dbReference type="EMBL" id="DYWT01000037">
    <property type="protein sequence ID" value="HJF30618.1"/>
    <property type="molecule type" value="Genomic_DNA"/>
</dbReference>
<accession>A0A921FVT4</accession>
<dbReference type="GO" id="GO:0006352">
    <property type="term" value="P:DNA-templated transcription initiation"/>
    <property type="evidence" value="ECO:0007669"/>
    <property type="project" value="InterPro"/>
</dbReference>
<keyword evidence="1" id="KW-0812">Transmembrane</keyword>
<dbReference type="Proteomes" id="UP000698173">
    <property type="component" value="Unassembled WGS sequence"/>
</dbReference>
<reference evidence="2" key="1">
    <citation type="journal article" date="2021" name="PeerJ">
        <title>Extensive microbial diversity within the chicken gut microbiome revealed by metagenomics and culture.</title>
        <authorList>
            <person name="Gilroy R."/>
            <person name="Ravi A."/>
            <person name="Getino M."/>
            <person name="Pursley I."/>
            <person name="Horton D.L."/>
            <person name="Alikhan N.F."/>
            <person name="Baker D."/>
            <person name="Gharbi K."/>
            <person name="Hall N."/>
            <person name="Watson M."/>
            <person name="Adriaenssens E.M."/>
            <person name="Foster-Nyarko E."/>
            <person name="Jarju S."/>
            <person name="Secka A."/>
            <person name="Antonio M."/>
            <person name="Oren A."/>
            <person name="Chaudhuri R.R."/>
            <person name="La Ragione R."/>
            <person name="Hildebrand F."/>
            <person name="Pallen M.J."/>
        </authorList>
    </citation>
    <scope>NUCLEOTIDE SEQUENCE</scope>
    <source>
        <strain evidence="2">CHK171-7178</strain>
    </source>
</reference>
<organism evidence="2 3">
    <name type="scientific">Sporosarcina psychrophila</name>
    <name type="common">Bacillus psychrophilus</name>
    <dbReference type="NCBI Taxonomy" id="1476"/>
    <lineage>
        <taxon>Bacteria</taxon>
        <taxon>Bacillati</taxon>
        <taxon>Bacillota</taxon>
        <taxon>Bacilli</taxon>
        <taxon>Bacillales</taxon>
        <taxon>Caryophanaceae</taxon>
        <taxon>Sporosarcina</taxon>
    </lineage>
</organism>
<dbReference type="AlphaFoldDB" id="A0A921FVT4"/>
<evidence type="ECO:0000313" key="2">
    <source>
        <dbReference type="EMBL" id="HJF30618.1"/>
    </source>
</evidence>
<dbReference type="GO" id="GO:0003700">
    <property type="term" value="F:DNA-binding transcription factor activity"/>
    <property type="evidence" value="ECO:0007669"/>
    <property type="project" value="InterPro"/>
</dbReference>
<dbReference type="Gene3D" id="1.10.1740.10">
    <property type="match status" value="1"/>
</dbReference>
<feature type="transmembrane region" description="Helical" evidence="1">
    <location>
        <begin position="202"/>
        <end position="221"/>
    </location>
</feature>
<sequence length="719" mass="82457">MEEFDLIQKVRAGEIEAFEKWMDIYSVDIECFAVQYGCSVKQAGEVAEETFRNLHNQLDSLNNEESLICALYKIALTSVKHVQQADRTNEMIFPFEEDQELRDQIAQLGTAIKVPFILSRFHKLTDFEIAAITDTSVEIVERAIIEASHNLEVAQLDKKLEFLYKSYGRITSSFRKEQVLAKPQKEIQATGKLKQTLSKKAIISWIAGVLALLLLVAAPVVTGEEYKKASAERYIERLKATFEKEIDSRYIKLGLTKLTEKDRVVLGHNMFDDQAREEFEAMTSRYERVIAETGALNKKKINEEYKEIIKTVELPSEMAEQLVKNSHANDKVKSEEFIKDYLKQYDIIQQAYYMIFIKHEQVITDAIGSEGRSLEKFMEKKDTYPEDLQKALDGMIKQNIYPTFINEWGIVSPSYGSNDFSAKIRSSIHKDLGGFFTLLESGPFVSYPGLSHSLNDSVDYLLDMEKTLMATTMDDEKTYMLGGAYSELFYEIIGGEDPDSILGTDGKVKKEFRKAWKRIESAEEESPSAYFMKMINNEMKAGDWTGSESRNRFQPFQLKRALKLTKSGELDTSKKDGINKPETDIEMVSFPNHYFEKTVRDTYYSFSSKLDQSVLQGVSPLVILGVYFFANDQEDPETMWHLYSETQNSATLEEFTEEWRPLDMDIFSLDSLNFNGIEEVAGSIGFYRGNEYVNGAQMVLNNDLVWEIDHIDLDMLLVE</sequence>
<keyword evidence="1" id="KW-0472">Membrane</keyword>